<dbReference type="InterPro" id="IPR011322">
    <property type="entry name" value="N-reg_PII-like_a/b"/>
</dbReference>
<dbReference type="SUPFAM" id="SSF54913">
    <property type="entry name" value="GlnB-like"/>
    <property type="match status" value="1"/>
</dbReference>
<accession>B3QYT1</accession>
<dbReference type="STRING" id="517418.Ctha_2705"/>
<dbReference type="InterPro" id="IPR015867">
    <property type="entry name" value="N-reg_PII/ATP_PRibTrfase_C"/>
</dbReference>
<proteinExistence type="predicted"/>
<evidence type="ECO:0000313" key="1">
    <source>
        <dbReference type="EMBL" id="ACF15154.1"/>
    </source>
</evidence>
<reference evidence="1 2" key="1">
    <citation type="submission" date="2008-06" db="EMBL/GenBank/DDBJ databases">
        <title>Complete sequence of Chloroherpeton thalassium ATCC 35110.</title>
        <authorList>
            <consortium name="US DOE Joint Genome Institute"/>
            <person name="Lucas S."/>
            <person name="Copeland A."/>
            <person name="Lapidus A."/>
            <person name="Glavina del Rio T."/>
            <person name="Dalin E."/>
            <person name="Tice H."/>
            <person name="Bruce D."/>
            <person name="Goodwin L."/>
            <person name="Pitluck S."/>
            <person name="Schmutz J."/>
            <person name="Larimer F."/>
            <person name="Land M."/>
            <person name="Hauser L."/>
            <person name="Kyrpides N."/>
            <person name="Mikhailova N."/>
            <person name="Liu Z."/>
            <person name="Li T."/>
            <person name="Zhao F."/>
            <person name="Overmann J."/>
            <person name="Bryant D.A."/>
            <person name="Richardson P."/>
        </authorList>
    </citation>
    <scope>NUCLEOTIDE SEQUENCE [LARGE SCALE GENOMIC DNA]</scope>
    <source>
        <strain evidence="2">ATCC 35110 / GB-78</strain>
    </source>
</reference>
<evidence type="ECO:0008006" key="3">
    <source>
        <dbReference type="Google" id="ProtNLM"/>
    </source>
</evidence>
<dbReference type="Proteomes" id="UP000001208">
    <property type="component" value="Chromosome"/>
</dbReference>
<dbReference type="KEGG" id="cts:Ctha_2705"/>
<dbReference type="OrthoDB" id="598034at2"/>
<name>B3QYT1_CHLT3</name>
<dbReference type="EMBL" id="CP001100">
    <property type="protein sequence ID" value="ACF15154.1"/>
    <property type="molecule type" value="Genomic_DNA"/>
</dbReference>
<dbReference type="eggNOG" id="ENOG50303FP">
    <property type="taxonomic scope" value="Bacteria"/>
</dbReference>
<sequence>MKLIAIMCLEHCSKNVRNIFKQYEVSVFSELDIRGHAPNKPISYGWWPSDGDVPNYSSLCFAIVSDEKAEEIMDGIEKISKEDGTGHPARAFLLDVQRMI</sequence>
<gene>
    <name evidence="1" type="ordered locus">Ctha_2705</name>
</gene>
<dbReference type="Gene3D" id="3.30.70.120">
    <property type="match status" value="1"/>
</dbReference>
<dbReference type="AlphaFoldDB" id="B3QYT1"/>
<organism evidence="1 2">
    <name type="scientific">Chloroherpeton thalassium (strain ATCC 35110 / GB-78)</name>
    <dbReference type="NCBI Taxonomy" id="517418"/>
    <lineage>
        <taxon>Bacteria</taxon>
        <taxon>Pseudomonadati</taxon>
        <taxon>Chlorobiota</taxon>
        <taxon>Chlorobiia</taxon>
        <taxon>Chlorobiales</taxon>
        <taxon>Chloroherpetonaceae</taxon>
        <taxon>Chloroherpeton</taxon>
    </lineage>
</organism>
<protein>
    <recommendedName>
        <fullName evidence="3">Nitrogen regulatory protein P-II</fullName>
    </recommendedName>
</protein>
<evidence type="ECO:0000313" key="2">
    <source>
        <dbReference type="Proteomes" id="UP000001208"/>
    </source>
</evidence>
<dbReference type="RefSeq" id="WP_012501236.1">
    <property type="nucleotide sequence ID" value="NC_011026.1"/>
</dbReference>
<dbReference type="HOGENOM" id="CLU_2272377_0_0_10"/>
<keyword evidence="2" id="KW-1185">Reference proteome</keyword>